<dbReference type="InterPro" id="IPR036322">
    <property type="entry name" value="WD40_repeat_dom_sf"/>
</dbReference>
<evidence type="ECO:0000259" key="2">
    <source>
        <dbReference type="Pfam" id="PF23748"/>
    </source>
</evidence>
<dbReference type="Proteomes" id="UP001176940">
    <property type="component" value="Unassembled WGS sequence"/>
</dbReference>
<dbReference type="EMBL" id="CAUEEQ010004036">
    <property type="protein sequence ID" value="CAJ0926546.1"/>
    <property type="molecule type" value="Genomic_DNA"/>
</dbReference>
<dbReference type="Gene3D" id="2.130.10.10">
    <property type="entry name" value="YVTN repeat-like/Quinoprotein amine dehydrogenase"/>
    <property type="match status" value="1"/>
</dbReference>
<evidence type="ECO:0000313" key="4">
    <source>
        <dbReference type="Proteomes" id="UP001176940"/>
    </source>
</evidence>
<evidence type="ECO:0000256" key="1">
    <source>
        <dbReference type="ARBA" id="ARBA00022737"/>
    </source>
</evidence>
<comment type="caution">
    <text evidence="3">The sequence shown here is derived from an EMBL/GenBank/DDBJ whole genome shotgun (WGS) entry which is preliminary data.</text>
</comment>
<organism evidence="3 4">
    <name type="scientific">Ranitomeya imitator</name>
    <name type="common">mimic poison frog</name>
    <dbReference type="NCBI Taxonomy" id="111125"/>
    <lineage>
        <taxon>Eukaryota</taxon>
        <taxon>Metazoa</taxon>
        <taxon>Chordata</taxon>
        <taxon>Craniata</taxon>
        <taxon>Vertebrata</taxon>
        <taxon>Euteleostomi</taxon>
        <taxon>Amphibia</taxon>
        <taxon>Batrachia</taxon>
        <taxon>Anura</taxon>
        <taxon>Neobatrachia</taxon>
        <taxon>Hyloidea</taxon>
        <taxon>Dendrobatidae</taxon>
        <taxon>Dendrobatinae</taxon>
        <taxon>Ranitomeya</taxon>
    </lineage>
</organism>
<proteinExistence type="predicted"/>
<dbReference type="InterPro" id="IPR015943">
    <property type="entry name" value="WD40/YVTN_repeat-like_dom_sf"/>
</dbReference>
<dbReference type="SUPFAM" id="SSF50978">
    <property type="entry name" value="WD40 repeat-like"/>
    <property type="match status" value="1"/>
</dbReference>
<protein>
    <recommendedName>
        <fullName evidence="2">LRRK2 beta-propeller domain-containing protein</fullName>
    </recommendedName>
</protein>
<name>A0ABN9KZK8_9NEOB</name>
<keyword evidence="1" id="KW-0677">Repeat</keyword>
<feature type="non-terminal residue" evidence="3">
    <location>
        <position position="309"/>
    </location>
</feature>
<accession>A0ABN9KZK8</accession>
<keyword evidence="4" id="KW-1185">Reference proteome</keyword>
<reference evidence="3" key="1">
    <citation type="submission" date="2023-07" db="EMBL/GenBank/DDBJ databases">
        <authorList>
            <person name="Stuckert A."/>
        </authorList>
    </citation>
    <scope>NUCLEOTIDE SEQUENCE</scope>
</reference>
<evidence type="ECO:0000313" key="3">
    <source>
        <dbReference type="EMBL" id="CAJ0926546.1"/>
    </source>
</evidence>
<feature type="domain" description="LRRK2 beta-propeller" evidence="2">
    <location>
        <begin position="107"/>
        <end position="309"/>
    </location>
</feature>
<sequence length="309" mass="34112">MSRSHDRDVTAGPCRTPALGPEAAACNGAVPGASQGAGKAAEGDRGHHMDWQKNKDCKTVYCFISLKYFILHVYEILNSAELLCLRRNLVIPSPLTAECMVAANPRLKDFCDSTILCLAFVTVPDEREHWILVGTQSGDILAAHAEDVKTKHRLQKLSDSITCFLFSYQIRQSQKKYFLLVGTANGHIAVFEAATIKSSNVTPMKILNVGDIRTPVMSLCESTYSSEKTAVWGICGTKILFLSNDFSVQKTIETKNAMPFSHGSVSDSNITSVAVDKYIYVAKKYSPYVEIWDKKTEKLCEVLDCAQLL</sequence>
<gene>
    <name evidence="3" type="ORF">RIMI_LOCUS2805109</name>
</gene>
<dbReference type="InterPro" id="IPR056602">
    <property type="entry name" value="Beta-prop_LRRK2"/>
</dbReference>
<dbReference type="Pfam" id="PF23748">
    <property type="entry name" value="Beta-prop_LRRK2"/>
    <property type="match status" value="1"/>
</dbReference>